<dbReference type="InterPro" id="IPR013917">
    <property type="entry name" value="tRNA_wybutosine-synth"/>
</dbReference>
<dbReference type="GO" id="GO:0046872">
    <property type="term" value="F:metal ion binding"/>
    <property type="evidence" value="ECO:0007669"/>
    <property type="project" value="InterPro"/>
</dbReference>
<dbReference type="Proteomes" id="UP000564496">
    <property type="component" value="Unassembled WGS sequence"/>
</dbReference>
<accession>A0A7Z0DM80</accession>
<organism evidence="3 4">
    <name type="scientific">Nocardioides panzhihuensis</name>
    <dbReference type="NCBI Taxonomy" id="860243"/>
    <lineage>
        <taxon>Bacteria</taxon>
        <taxon>Bacillati</taxon>
        <taxon>Actinomycetota</taxon>
        <taxon>Actinomycetes</taxon>
        <taxon>Propionibacteriales</taxon>
        <taxon>Nocardioidaceae</taxon>
        <taxon>Nocardioides</taxon>
    </lineage>
</organism>
<evidence type="ECO:0000313" key="4">
    <source>
        <dbReference type="Proteomes" id="UP000564496"/>
    </source>
</evidence>
<gene>
    <name evidence="3" type="ORF">BJ988_002868</name>
</gene>
<dbReference type="InterPro" id="IPR034660">
    <property type="entry name" value="DinB/YfiT-like"/>
</dbReference>
<protein>
    <submittedName>
        <fullName evidence="3">Uncharacterized protein (TIGR03084 family)</fullName>
    </submittedName>
</protein>
<proteinExistence type="predicted"/>
<dbReference type="NCBIfam" id="TIGR03083">
    <property type="entry name" value="maleylpyruvate isomerase family mycothiol-dependent enzyme"/>
    <property type="match status" value="1"/>
</dbReference>
<feature type="domain" description="tRNA wybutosine-synthesis" evidence="1">
    <location>
        <begin position="190"/>
        <end position="232"/>
    </location>
</feature>
<dbReference type="InterPro" id="IPR017518">
    <property type="entry name" value="CHP03084"/>
</dbReference>
<dbReference type="InterPro" id="IPR024344">
    <property type="entry name" value="MDMPI_metal-binding"/>
</dbReference>
<name>A0A7Z0DM80_9ACTN</name>
<evidence type="ECO:0000259" key="1">
    <source>
        <dbReference type="Pfam" id="PF08608"/>
    </source>
</evidence>
<evidence type="ECO:0000313" key="3">
    <source>
        <dbReference type="EMBL" id="NYI78220.1"/>
    </source>
</evidence>
<dbReference type="SUPFAM" id="SSF109854">
    <property type="entry name" value="DinB/YfiT-like putative metalloenzymes"/>
    <property type="match status" value="1"/>
</dbReference>
<evidence type="ECO:0000259" key="2">
    <source>
        <dbReference type="Pfam" id="PF11716"/>
    </source>
</evidence>
<dbReference type="AlphaFoldDB" id="A0A7Z0DM80"/>
<dbReference type="InterPro" id="IPR017517">
    <property type="entry name" value="Maleyloyr_isom"/>
</dbReference>
<dbReference type="EMBL" id="JACBZR010000001">
    <property type="protein sequence ID" value="NYI78220.1"/>
    <property type="molecule type" value="Genomic_DNA"/>
</dbReference>
<dbReference type="Pfam" id="PF11716">
    <property type="entry name" value="MDMPI_N"/>
    <property type="match status" value="1"/>
</dbReference>
<reference evidence="3 4" key="1">
    <citation type="submission" date="2020-07" db="EMBL/GenBank/DDBJ databases">
        <title>Sequencing the genomes of 1000 actinobacteria strains.</title>
        <authorList>
            <person name="Klenk H.-P."/>
        </authorList>
    </citation>
    <scope>NUCLEOTIDE SEQUENCE [LARGE SCALE GENOMIC DNA]</scope>
    <source>
        <strain evidence="3 4">DSM 26487</strain>
    </source>
</reference>
<dbReference type="RefSeq" id="WP_218860867.1">
    <property type="nucleotide sequence ID" value="NZ_JACBZR010000001.1"/>
</dbReference>
<sequence length="275" mass="29741">MTMSDKAAALAGICADLKAEGDTLLETLRGLDEEDWGRDTPAEGWTVRDQVTHLAFFDDATVLALRDRAGFLAQREELLALGPRFPDVVAERAGSLAPDQCLDWLRRSRAELLEAYDAADPSVRLPWYGPDMGVLSSATGRLMETWAHGQDVRDSFGIPPVSTPRLRHIADIGVRTYAFSFQLHGRDVPTAPVRVELAGPDGSEWAWGPEGADDVVVGSALDFCLVVTQRRNVLDTGLTVSGPAAQAWMQVAQAFAGRPTEPRPAGHLATQGVAR</sequence>
<comment type="caution">
    <text evidence="3">The sequence shown here is derived from an EMBL/GenBank/DDBJ whole genome shotgun (WGS) entry which is preliminary data.</text>
</comment>
<dbReference type="NCBIfam" id="TIGR03084">
    <property type="entry name" value="TIGR03084 family metal-binding protein"/>
    <property type="match status" value="1"/>
</dbReference>
<dbReference type="Gene3D" id="1.20.120.450">
    <property type="entry name" value="dinb family like domain"/>
    <property type="match status" value="1"/>
</dbReference>
<feature type="domain" description="Mycothiol-dependent maleylpyruvate isomerase metal-binding" evidence="2">
    <location>
        <begin position="18"/>
        <end position="153"/>
    </location>
</feature>
<dbReference type="Pfam" id="PF08608">
    <property type="entry name" value="Wyosine_form"/>
    <property type="match status" value="1"/>
</dbReference>
<keyword evidence="4" id="KW-1185">Reference proteome</keyword>